<dbReference type="EMBL" id="JAODUP010000304">
    <property type="protein sequence ID" value="KAK2153226.1"/>
    <property type="molecule type" value="Genomic_DNA"/>
</dbReference>
<evidence type="ECO:0000256" key="1">
    <source>
        <dbReference type="ARBA" id="ARBA00022603"/>
    </source>
</evidence>
<dbReference type="InterPro" id="IPR050750">
    <property type="entry name" value="C5-MTase"/>
</dbReference>
<dbReference type="InterPro" id="IPR031303">
    <property type="entry name" value="C5_meth_CS"/>
</dbReference>
<protein>
    <recommendedName>
        <fullName evidence="5">tRNA (cytosine(38)-C(5))-methyltransferase</fullName>
        <ecNumber evidence="4">2.1.1.204</ecNumber>
    </recommendedName>
    <alternativeName>
        <fullName evidence="6">DNA (cytosine-5)-methyltransferase-like protein 2</fullName>
    </alternativeName>
</protein>
<keyword evidence="2 7" id="KW-0808">Transferase</keyword>
<dbReference type="PANTHER" id="PTHR46098:SF1">
    <property type="entry name" value="TRNA (CYTOSINE(38)-C(5))-METHYLTRANSFERASE"/>
    <property type="match status" value="1"/>
</dbReference>
<comment type="similarity">
    <text evidence="7">Belongs to the class I-like SAM-binding methyltransferase superfamily. C5-methyltransferase family.</text>
</comment>
<evidence type="ECO:0000256" key="6">
    <source>
        <dbReference type="ARBA" id="ARBA00042810"/>
    </source>
</evidence>
<dbReference type="GO" id="GO:0032259">
    <property type="term" value="P:methylation"/>
    <property type="evidence" value="ECO:0007669"/>
    <property type="project" value="UniProtKB-KW"/>
</dbReference>
<feature type="region of interest" description="Disordered" evidence="8">
    <location>
        <begin position="226"/>
        <end position="249"/>
    </location>
</feature>
<feature type="compositionally biased region" description="Basic and acidic residues" evidence="8">
    <location>
        <begin position="230"/>
        <end position="246"/>
    </location>
</feature>
<dbReference type="PANTHER" id="PTHR46098">
    <property type="entry name" value="TRNA (CYTOSINE(38)-C(5))-METHYLTRANSFERASE"/>
    <property type="match status" value="1"/>
</dbReference>
<dbReference type="AlphaFoldDB" id="A0AAD9JHT0"/>
<evidence type="ECO:0000313" key="9">
    <source>
        <dbReference type="EMBL" id="KAK2153226.1"/>
    </source>
</evidence>
<dbReference type="PROSITE" id="PS51679">
    <property type="entry name" value="SAM_MT_C5"/>
    <property type="match status" value="1"/>
</dbReference>
<dbReference type="PROSITE" id="PS00095">
    <property type="entry name" value="C5_MTASE_2"/>
    <property type="match status" value="1"/>
</dbReference>
<accession>A0AAD9JHT0</accession>
<keyword evidence="3 7" id="KW-0949">S-adenosyl-L-methionine</keyword>
<dbReference type="SUPFAM" id="SSF53335">
    <property type="entry name" value="S-adenosyl-L-methionine-dependent methyltransferases"/>
    <property type="match status" value="1"/>
</dbReference>
<evidence type="ECO:0000256" key="3">
    <source>
        <dbReference type="ARBA" id="ARBA00022691"/>
    </source>
</evidence>
<dbReference type="GO" id="GO:0008168">
    <property type="term" value="F:methyltransferase activity"/>
    <property type="evidence" value="ECO:0007669"/>
    <property type="project" value="UniProtKB-KW"/>
</dbReference>
<dbReference type="Gene3D" id="3.90.120.10">
    <property type="entry name" value="DNA Methylase, subunit A, domain 2"/>
    <property type="match status" value="1"/>
</dbReference>
<organism evidence="9 10">
    <name type="scientific">Paralvinella palmiformis</name>
    <dbReference type="NCBI Taxonomy" id="53620"/>
    <lineage>
        <taxon>Eukaryota</taxon>
        <taxon>Metazoa</taxon>
        <taxon>Spiralia</taxon>
        <taxon>Lophotrochozoa</taxon>
        <taxon>Annelida</taxon>
        <taxon>Polychaeta</taxon>
        <taxon>Sedentaria</taxon>
        <taxon>Canalipalpata</taxon>
        <taxon>Terebellida</taxon>
        <taxon>Terebelliformia</taxon>
        <taxon>Alvinellidae</taxon>
        <taxon>Paralvinella</taxon>
    </lineage>
</organism>
<evidence type="ECO:0000256" key="5">
    <source>
        <dbReference type="ARBA" id="ARBA00039681"/>
    </source>
</evidence>
<reference evidence="9" key="1">
    <citation type="journal article" date="2023" name="Mol. Biol. Evol.">
        <title>Third-Generation Sequencing Reveals the Adaptive Role of the Epigenome in Three Deep-Sea Polychaetes.</title>
        <authorList>
            <person name="Perez M."/>
            <person name="Aroh O."/>
            <person name="Sun Y."/>
            <person name="Lan Y."/>
            <person name="Juniper S.K."/>
            <person name="Young C.R."/>
            <person name="Angers B."/>
            <person name="Qian P.Y."/>
        </authorList>
    </citation>
    <scope>NUCLEOTIDE SEQUENCE</scope>
    <source>
        <strain evidence="9">P08H-3</strain>
    </source>
</reference>
<evidence type="ECO:0000256" key="4">
    <source>
        <dbReference type="ARBA" id="ARBA00039081"/>
    </source>
</evidence>
<dbReference type="PRINTS" id="PR00105">
    <property type="entry name" value="C5METTRFRASE"/>
</dbReference>
<evidence type="ECO:0000256" key="8">
    <source>
        <dbReference type="SAM" id="MobiDB-lite"/>
    </source>
</evidence>
<keyword evidence="10" id="KW-1185">Reference proteome</keyword>
<evidence type="ECO:0000256" key="7">
    <source>
        <dbReference type="PROSITE-ProRule" id="PRU01016"/>
    </source>
</evidence>
<dbReference type="Pfam" id="PF00145">
    <property type="entry name" value="DNA_methylase"/>
    <property type="match status" value="1"/>
</dbReference>
<dbReference type="GO" id="GO:0005634">
    <property type="term" value="C:nucleus"/>
    <property type="evidence" value="ECO:0007669"/>
    <property type="project" value="TreeGrafter"/>
</dbReference>
<sequence>MLKVLELFSGIGGFHYALNEIKAQAKVIGAVDINNVANSIYKLNFPDTPILQRCIESLTVQELDTLEPDLIHMSPPCQPYVRVGKQGDKDDERTKSFLHLIDVIPQMKMRPKYIFMENVKGFETSETRNAFIEMLKACGYTYQEFLLSPLQFGIPNSRLRYYLMAKQAGLQFAFDTSDQILEELPLSAEHYLIHRINPLMEEMDTSRVNTASSHISVTTSHQCVSSSKVEASRGHRPIEEHNEPNKRRNLGHGRVVTVEEISGTTQTGPLTSLPNMMGKMVETCSATDSLEYHKTERRDSESMPLYKKFQNSCRPIADFLEELEPADLEKYLVPAKFLRCFWVMDIVRPHFRNSCCFTKRYGHHIEGAGSVIQMAEPPGVDLSQFKKDRVYSEEVEQGVRALQLRFFTPGEIARLMCFPKQFEFPPDVSTIQCYRVLGNSLNVHVVGVLVELLLLNADSDDA</sequence>
<dbReference type="Proteomes" id="UP001208570">
    <property type="component" value="Unassembled WGS sequence"/>
</dbReference>
<feature type="active site" evidence="7">
    <location>
        <position position="77"/>
    </location>
</feature>
<keyword evidence="1 7" id="KW-0489">Methyltransferase</keyword>
<name>A0AAD9JHT0_9ANNE</name>
<proteinExistence type="inferred from homology"/>
<dbReference type="InterPro" id="IPR029063">
    <property type="entry name" value="SAM-dependent_MTases_sf"/>
</dbReference>
<dbReference type="Gene3D" id="3.40.50.150">
    <property type="entry name" value="Vaccinia Virus protein VP39"/>
    <property type="match status" value="1"/>
</dbReference>
<comment type="caution">
    <text evidence="9">The sequence shown here is derived from an EMBL/GenBank/DDBJ whole genome shotgun (WGS) entry which is preliminary data.</text>
</comment>
<gene>
    <name evidence="9" type="ORF">LSH36_304g08016</name>
</gene>
<evidence type="ECO:0000256" key="2">
    <source>
        <dbReference type="ARBA" id="ARBA00022679"/>
    </source>
</evidence>
<evidence type="ECO:0000313" key="10">
    <source>
        <dbReference type="Proteomes" id="UP001208570"/>
    </source>
</evidence>
<dbReference type="EC" id="2.1.1.204" evidence="4"/>
<dbReference type="InterPro" id="IPR001525">
    <property type="entry name" value="C5_MeTfrase"/>
</dbReference>